<accession>A0A2W5P686</accession>
<dbReference type="GO" id="GO:0046872">
    <property type="term" value="F:metal ion binding"/>
    <property type="evidence" value="ECO:0007669"/>
    <property type="project" value="UniProtKB-KW"/>
</dbReference>
<dbReference type="InterPro" id="IPR000600">
    <property type="entry name" value="ROK"/>
</dbReference>
<dbReference type="InterPro" id="IPR043129">
    <property type="entry name" value="ATPase_NBD"/>
</dbReference>
<evidence type="ECO:0000256" key="6">
    <source>
        <dbReference type="ARBA" id="ARBA00048451"/>
    </source>
</evidence>
<comment type="catalytic activity">
    <reaction evidence="6">
        <text>D-fructose + ATP = D-fructose 6-phosphate + ADP + H(+)</text>
        <dbReference type="Rhea" id="RHEA:16125"/>
        <dbReference type="ChEBI" id="CHEBI:15378"/>
        <dbReference type="ChEBI" id="CHEBI:30616"/>
        <dbReference type="ChEBI" id="CHEBI:37721"/>
        <dbReference type="ChEBI" id="CHEBI:61527"/>
        <dbReference type="ChEBI" id="CHEBI:456216"/>
        <dbReference type="EC" id="2.7.1.4"/>
    </reaction>
</comment>
<keyword evidence="7" id="KW-0808">Transferase</keyword>
<dbReference type="PANTHER" id="PTHR42742">
    <property type="entry name" value="TRANSCRIPTIONAL REPRESSOR MPRA"/>
    <property type="match status" value="1"/>
</dbReference>
<comment type="caution">
    <text evidence="7">The sequence shown here is derived from an EMBL/GenBank/DDBJ whole genome shotgun (WGS) entry which is preliminary data.</text>
</comment>
<evidence type="ECO:0000256" key="2">
    <source>
        <dbReference type="ARBA" id="ARBA00022723"/>
    </source>
</evidence>
<evidence type="ECO:0000256" key="1">
    <source>
        <dbReference type="ARBA" id="ARBA00001946"/>
    </source>
</evidence>
<gene>
    <name evidence="7" type="ORF">DI544_09510</name>
</gene>
<reference evidence="7 8" key="1">
    <citation type="submission" date="2017-08" db="EMBL/GenBank/DDBJ databases">
        <title>Infants hospitalized years apart are colonized by the same room-sourced microbial strains.</title>
        <authorList>
            <person name="Brooks B."/>
            <person name="Olm M.R."/>
            <person name="Firek B.A."/>
            <person name="Baker R."/>
            <person name="Thomas B.C."/>
            <person name="Morowitz M.J."/>
            <person name="Banfield J.F."/>
        </authorList>
    </citation>
    <scope>NUCLEOTIDE SEQUENCE [LARGE SCALE GENOMIC DNA]</scope>
    <source>
        <strain evidence="7">S2_005_001_R1_22</strain>
    </source>
</reference>
<dbReference type="Pfam" id="PF00480">
    <property type="entry name" value="ROK"/>
    <property type="match status" value="1"/>
</dbReference>
<dbReference type="SUPFAM" id="SSF53067">
    <property type="entry name" value="Actin-like ATPase domain"/>
    <property type="match status" value="1"/>
</dbReference>
<evidence type="ECO:0000256" key="5">
    <source>
        <dbReference type="ARBA" id="ARBA00038887"/>
    </source>
</evidence>
<dbReference type="GO" id="GO:0008865">
    <property type="term" value="F:fructokinase activity"/>
    <property type="evidence" value="ECO:0007669"/>
    <property type="project" value="UniProtKB-EC"/>
</dbReference>
<evidence type="ECO:0000313" key="8">
    <source>
        <dbReference type="Proteomes" id="UP000249229"/>
    </source>
</evidence>
<keyword evidence="3" id="KW-0862">Zinc</keyword>
<protein>
    <recommendedName>
        <fullName evidence="5">fructokinase</fullName>
        <ecNumber evidence="5">2.7.1.4</ecNumber>
    </recommendedName>
</protein>
<keyword evidence="2" id="KW-0479">Metal-binding</keyword>
<proteinExistence type="predicted"/>
<dbReference type="EC" id="2.7.1.4" evidence="5"/>
<keyword evidence="4" id="KW-0460">Magnesium</keyword>
<keyword evidence="7" id="KW-0418">Kinase</keyword>
<organism evidence="7 8">
    <name type="scientific">Sphingomonas taxi</name>
    <dbReference type="NCBI Taxonomy" id="1549858"/>
    <lineage>
        <taxon>Bacteria</taxon>
        <taxon>Pseudomonadati</taxon>
        <taxon>Pseudomonadota</taxon>
        <taxon>Alphaproteobacteria</taxon>
        <taxon>Sphingomonadales</taxon>
        <taxon>Sphingomonadaceae</taxon>
        <taxon>Sphingomonas</taxon>
    </lineage>
</organism>
<dbReference type="AlphaFoldDB" id="A0A2W5P686"/>
<comment type="cofactor">
    <cofactor evidence="1">
        <name>Mg(2+)</name>
        <dbReference type="ChEBI" id="CHEBI:18420"/>
    </cofactor>
</comment>
<dbReference type="Proteomes" id="UP000249229">
    <property type="component" value="Unassembled WGS sequence"/>
</dbReference>
<evidence type="ECO:0000313" key="7">
    <source>
        <dbReference type="EMBL" id="PZQ60088.1"/>
    </source>
</evidence>
<name>A0A2W5P686_9SPHN</name>
<dbReference type="EMBL" id="QFQI01000006">
    <property type="protein sequence ID" value="PZQ60088.1"/>
    <property type="molecule type" value="Genomic_DNA"/>
</dbReference>
<dbReference type="InterPro" id="IPR051804">
    <property type="entry name" value="Carb_Metab_Reg_Kinase/Isom"/>
</dbReference>
<sequence length="305" mass="31020">MAQLPLIAGVELGGTKCIAVLSSGPDAILEEVRVPTTRPEETLPALEAALDKWRGFGAIGIASFGPVSIDPQSADYGKITSTPKPHWAGTDIARRLAARYDVPVGFHSDVVGAAMAEARWGAGQGLTDLAYVTVGTGVGAGMIAHGRPVDGLTHSEFGHVRPPRLPGDDWAGVCPYHGACVEGLAAGPAIAARTGIKGEDLPADHPAWETVVGALSSLFATLTLTGVPRRIVLGGGVMVGNPWLLPRLRAATAASLNGYVALPAVADMDTFIVPAALGGNAGPLGAVVLGALALEDRLGVDVMAG</sequence>
<dbReference type="PANTHER" id="PTHR42742:SF3">
    <property type="entry name" value="FRUCTOKINASE"/>
    <property type="match status" value="1"/>
</dbReference>
<evidence type="ECO:0000256" key="4">
    <source>
        <dbReference type="ARBA" id="ARBA00022842"/>
    </source>
</evidence>
<dbReference type="CDD" id="cd24067">
    <property type="entry name" value="ASKHA_NBD_ROK_BsFRK-like"/>
    <property type="match status" value="1"/>
</dbReference>
<evidence type="ECO:0000256" key="3">
    <source>
        <dbReference type="ARBA" id="ARBA00022833"/>
    </source>
</evidence>
<dbReference type="Gene3D" id="3.30.420.40">
    <property type="match status" value="2"/>
</dbReference>